<dbReference type="SUPFAM" id="SSF69593">
    <property type="entry name" value="Glycerol-3-phosphate (1)-acyltransferase"/>
    <property type="match status" value="1"/>
</dbReference>
<reference evidence="4 5" key="1">
    <citation type="submission" date="2019-06" db="EMBL/GenBank/DDBJ databases">
        <title>Genome sequence of Litorilinea aerophila BAA-2444.</title>
        <authorList>
            <person name="Maclea K.S."/>
            <person name="Maurais E.G."/>
            <person name="Iannazzi L.C."/>
        </authorList>
    </citation>
    <scope>NUCLEOTIDE SEQUENCE [LARGE SCALE GENOMIC DNA]</scope>
    <source>
        <strain evidence="4 5">ATCC BAA-2444</strain>
    </source>
</reference>
<organism evidence="4 5">
    <name type="scientific">Litorilinea aerophila</name>
    <dbReference type="NCBI Taxonomy" id="1204385"/>
    <lineage>
        <taxon>Bacteria</taxon>
        <taxon>Bacillati</taxon>
        <taxon>Chloroflexota</taxon>
        <taxon>Caldilineae</taxon>
        <taxon>Caldilineales</taxon>
        <taxon>Caldilineaceae</taxon>
        <taxon>Litorilinea</taxon>
    </lineage>
</organism>
<dbReference type="PANTHER" id="PTHR10434">
    <property type="entry name" value="1-ACYL-SN-GLYCEROL-3-PHOSPHATE ACYLTRANSFERASE"/>
    <property type="match status" value="1"/>
</dbReference>
<dbReference type="GO" id="GO:0006654">
    <property type="term" value="P:phosphatidic acid biosynthetic process"/>
    <property type="evidence" value="ECO:0007669"/>
    <property type="project" value="TreeGrafter"/>
</dbReference>
<gene>
    <name evidence="4" type="ORF">FKZ61_03010</name>
</gene>
<evidence type="ECO:0000256" key="2">
    <source>
        <dbReference type="ARBA" id="ARBA00023315"/>
    </source>
</evidence>
<evidence type="ECO:0000259" key="3">
    <source>
        <dbReference type="SMART" id="SM00563"/>
    </source>
</evidence>
<dbReference type="CDD" id="cd07989">
    <property type="entry name" value="LPLAT_AGPAT-like"/>
    <property type="match status" value="1"/>
</dbReference>
<evidence type="ECO:0000256" key="1">
    <source>
        <dbReference type="ARBA" id="ARBA00022679"/>
    </source>
</evidence>
<sequence length="222" mass="24413">MKPPHDATRLWRTLWRVADALVPLYCRLHVAGREHVPATGGCVLACNHTMGPDYFFLAYASPRQVHYMAKAELFQIHPLLSRLLDAAGVFPVRRGQRDQVAIQRAVELVRSGRVLGMFPEGTRSRSGVLQRGRTGVARIALQAGVPVVPAVVIDAEKAMPGHWRPWRRPQVWVRFGPPLVGEGDPGDPAVLQAFTQAVMVAMAGLLPPERQGEYAAQLAAPR</sequence>
<keyword evidence="5" id="KW-1185">Reference proteome</keyword>
<evidence type="ECO:0000313" key="5">
    <source>
        <dbReference type="Proteomes" id="UP000317371"/>
    </source>
</evidence>
<keyword evidence="2 4" id="KW-0012">Acyltransferase</keyword>
<keyword evidence="1 4" id="KW-0808">Transferase</keyword>
<dbReference type="RefSeq" id="WP_141608595.1">
    <property type="nucleotide sequence ID" value="NZ_VIGC02000003.1"/>
</dbReference>
<evidence type="ECO:0000313" key="4">
    <source>
        <dbReference type="EMBL" id="TQE97402.1"/>
    </source>
</evidence>
<dbReference type="SMART" id="SM00563">
    <property type="entry name" value="PlsC"/>
    <property type="match status" value="1"/>
</dbReference>
<feature type="domain" description="Phospholipid/glycerol acyltransferase" evidence="3">
    <location>
        <begin position="42"/>
        <end position="155"/>
    </location>
</feature>
<dbReference type="AlphaFoldDB" id="A0A540VL05"/>
<comment type="caution">
    <text evidence="4">The sequence shown here is derived from an EMBL/GenBank/DDBJ whole genome shotgun (WGS) entry which is preliminary data.</text>
</comment>
<dbReference type="Proteomes" id="UP000317371">
    <property type="component" value="Unassembled WGS sequence"/>
</dbReference>
<name>A0A540VL05_9CHLR</name>
<dbReference type="FunCoup" id="A0A540VL05">
    <property type="interactions" value="266"/>
</dbReference>
<dbReference type="OrthoDB" id="9803035at2"/>
<dbReference type="Pfam" id="PF01553">
    <property type="entry name" value="Acyltransferase"/>
    <property type="match status" value="1"/>
</dbReference>
<dbReference type="PANTHER" id="PTHR10434:SF11">
    <property type="entry name" value="1-ACYL-SN-GLYCEROL-3-PHOSPHATE ACYLTRANSFERASE"/>
    <property type="match status" value="1"/>
</dbReference>
<dbReference type="GO" id="GO:0003841">
    <property type="term" value="F:1-acylglycerol-3-phosphate O-acyltransferase activity"/>
    <property type="evidence" value="ECO:0007669"/>
    <property type="project" value="TreeGrafter"/>
</dbReference>
<proteinExistence type="predicted"/>
<protein>
    <submittedName>
        <fullName evidence="4">1-acyl-sn-glycerol-3-phosphate acyltransferase</fullName>
    </submittedName>
</protein>
<dbReference type="InterPro" id="IPR002123">
    <property type="entry name" value="Plipid/glycerol_acylTrfase"/>
</dbReference>
<accession>A0A540VL05</accession>
<dbReference type="InParanoid" id="A0A540VL05"/>
<dbReference type="EMBL" id="VIGC01000003">
    <property type="protein sequence ID" value="TQE97402.1"/>
    <property type="molecule type" value="Genomic_DNA"/>
</dbReference>